<dbReference type="EMBL" id="LFCV01000142">
    <property type="protein sequence ID" value="KMJ43828.1"/>
    <property type="molecule type" value="Genomic_DNA"/>
</dbReference>
<sequence length="202" mass="24353">MQLFDYEQIQNDGFWPKILDVKNDKKGNPVPWDLLIPRMLPYHRYRSPDYWKKRKHQDQLYGRLEMIGSLRNRIAHFEPIWKQGDLYEEIRYRQNKQRNLLQKAPVDIIDSLSRLNLIHDNAQELLGWLSKSRLKSYKNSYVYDQLNWLLSNNGVETYLQQRTLLKISKTEFKRNLTGIIRKKQPIVLIDKGNVLGRYFPSY</sequence>
<proteinExistence type="predicted"/>
<comment type="caution">
    <text evidence="1">The sequence shown here is derived from an EMBL/GenBank/DDBJ whole genome shotgun (WGS) entry which is preliminary data.</text>
</comment>
<dbReference type="OrthoDB" id="9813050at2"/>
<gene>
    <name evidence="1" type="ORF">AB204_17660</name>
</gene>
<evidence type="ECO:0008006" key="3">
    <source>
        <dbReference type="Google" id="ProtNLM"/>
    </source>
</evidence>
<dbReference type="Proteomes" id="UP000036277">
    <property type="component" value="Unassembled WGS sequence"/>
</dbReference>
<dbReference type="AlphaFoldDB" id="A0A0J5FNH9"/>
<evidence type="ECO:0000313" key="1">
    <source>
        <dbReference type="EMBL" id="KMJ43828.1"/>
    </source>
</evidence>
<dbReference type="PATRIC" id="fig|880157.4.peg.3791"/>
<accession>A0A0J5FNH9</accession>
<organism evidence="1 2">
    <name type="scientific">Xenorhabdus khoisanae</name>
    <dbReference type="NCBI Taxonomy" id="880157"/>
    <lineage>
        <taxon>Bacteria</taxon>
        <taxon>Pseudomonadati</taxon>
        <taxon>Pseudomonadota</taxon>
        <taxon>Gammaproteobacteria</taxon>
        <taxon>Enterobacterales</taxon>
        <taxon>Morganellaceae</taxon>
        <taxon>Xenorhabdus</taxon>
    </lineage>
</organism>
<name>A0A0J5FNH9_9GAMM</name>
<keyword evidence="2" id="KW-1185">Reference proteome</keyword>
<dbReference type="STRING" id="880157.AB204_17660"/>
<reference evidence="1 2" key="1">
    <citation type="submission" date="2015-06" db="EMBL/GenBank/DDBJ databases">
        <title>Draft Whole-Genome Sequence of the Entomopathogenic Bacterium Xenorhabdus khoisanae.</title>
        <authorList>
            <person name="Naidoo S."/>
            <person name="Featherston J."/>
            <person name="Gray V.M."/>
        </authorList>
    </citation>
    <scope>NUCLEOTIDE SEQUENCE [LARGE SCALE GENOMIC DNA]</scope>
    <source>
        <strain evidence="1 2">MCB</strain>
    </source>
</reference>
<dbReference type="RefSeq" id="WP_047964686.1">
    <property type="nucleotide sequence ID" value="NZ_CAWMBG010000142.1"/>
</dbReference>
<protein>
    <recommendedName>
        <fullName evidence="3">Abi-like protein</fullName>
    </recommendedName>
</protein>
<evidence type="ECO:0000313" key="2">
    <source>
        <dbReference type="Proteomes" id="UP000036277"/>
    </source>
</evidence>